<dbReference type="Pfam" id="PF00990">
    <property type="entry name" value="GGDEF"/>
    <property type="match status" value="1"/>
</dbReference>
<dbReference type="STRING" id="1129374.AJE_11804"/>
<dbReference type="InterPro" id="IPR043128">
    <property type="entry name" value="Rev_trsase/Diguanyl_cyclase"/>
</dbReference>
<keyword evidence="3" id="KW-1185">Reference proteome</keyword>
<dbReference type="PANTHER" id="PTHR46663:SF2">
    <property type="entry name" value="GGDEF DOMAIN-CONTAINING PROTEIN"/>
    <property type="match status" value="1"/>
</dbReference>
<evidence type="ECO:0000313" key="2">
    <source>
        <dbReference type="EMBL" id="EHR40384.1"/>
    </source>
</evidence>
<evidence type="ECO:0000313" key="3">
    <source>
        <dbReference type="Proteomes" id="UP000012046"/>
    </source>
</evidence>
<dbReference type="eggNOG" id="COG5001">
    <property type="taxonomic scope" value="Bacteria"/>
</dbReference>
<dbReference type="SUPFAM" id="SSF55073">
    <property type="entry name" value="Nucleotide cyclase"/>
    <property type="match status" value="1"/>
</dbReference>
<protein>
    <submittedName>
        <fullName evidence="2">Diguanylate cyclase with gaf sensor</fullName>
    </submittedName>
</protein>
<dbReference type="PROSITE" id="PS50887">
    <property type="entry name" value="GGDEF"/>
    <property type="match status" value="1"/>
</dbReference>
<feature type="domain" description="GGDEF" evidence="1">
    <location>
        <begin position="364"/>
        <end position="501"/>
    </location>
</feature>
<dbReference type="Gene3D" id="3.30.70.270">
    <property type="match status" value="1"/>
</dbReference>
<gene>
    <name evidence="2" type="ORF">AJE_11804</name>
</gene>
<dbReference type="CDD" id="cd01949">
    <property type="entry name" value="GGDEF"/>
    <property type="match status" value="1"/>
</dbReference>
<name>H3ZG64_9ALTE</name>
<dbReference type="eggNOG" id="COG2203">
    <property type="taxonomic scope" value="Bacteria"/>
</dbReference>
<dbReference type="SUPFAM" id="SSF55781">
    <property type="entry name" value="GAF domain-like"/>
    <property type="match status" value="1"/>
</dbReference>
<dbReference type="EMBL" id="AHTH01000039">
    <property type="protein sequence ID" value="EHR40384.1"/>
    <property type="molecule type" value="Genomic_DNA"/>
</dbReference>
<organism evidence="2 3">
    <name type="scientific">Alishewanella jeotgali KCTC 22429</name>
    <dbReference type="NCBI Taxonomy" id="1129374"/>
    <lineage>
        <taxon>Bacteria</taxon>
        <taxon>Pseudomonadati</taxon>
        <taxon>Pseudomonadota</taxon>
        <taxon>Gammaproteobacteria</taxon>
        <taxon>Alteromonadales</taxon>
        <taxon>Alteromonadaceae</taxon>
        <taxon>Alishewanella</taxon>
    </lineage>
</organism>
<accession>H3ZG64</accession>
<dbReference type="InterPro" id="IPR029787">
    <property type="entry name" value="Nucleotide_cyclase"/>
</dbReference>
<proteinExistence type="predicted"/>
<dbReference type="InterPro" id="IPR000160">
    <property type="entry name" value="GGDEF_dom"/>
</dbReference>
<dbReference type="PANTHER" id="PTHR46663">
    <property type="entry name" value="DIGUANYLATE CYCLASE DGCT-RELATED"/>
    <property type="match status" value="1"/>
</dbReference>
<dbReference type="RefSeq" id="WP_008951043.1">
    <property type="nucleotide sequence ID" value="NZ_AHTH01000039.1"/>
</dbReference>
<dbReference type="Proteomes" id="UP000012046">
    <property type="component" value="Unassembled WGS sequence"/>
</dbReference>
<dbReference type="AlphaFoldDB" id="H3ZG64"/>
<sequence>MDAQLKQLAGFVASANTVEELTRPILRLIQQLTGLESTYLTSINVDAGMQRVEYVLNAGQLQLTEGLEVPWHDTLCKRALQSGRFLTSDVANTWPDSAAAKALGLQTYLSVPVLDTRGEVCGTLCGASSKQVQLDNPDDVLQVLQLCAELVSVQWTRDKLQHAALARASAAERELGKLRLLAAVSEICVAAQSLSLAVMQVAQVMQRSGEWQQLLPFETPQQQLVLLDPAQQALQQALAQWLATLSAEDRCRNVVPLNPEFRPPELLDAPAYLINIFVGQQPVAGLLALQLADSGCSEQLLILSGISNSLSLLAARLDEHSMLLDANQQLTYHARHDALTGLPNRRYLLEELERLIARGVRQQLGFYLIFVDLDKFKLINDQFGHETGDEFLRQIAQRLEQVLRKGDFVARQGGDEFVLLCQAPEISTEQSELIINRIRQCCSGVFSLGDFKLLYHGPSLGAVSWHSGDSQDLDLLLSLADVAMYQDKQRRRAMPAPQLLS</sequence>
<dbReference type="Gene3D" id="3.30.450.40">
    <property type="match status" value="1"/>
</dbReference>
<evidence type="ECO:0000259" key="1">
    <source>
        <dbReference type="PROSITE" id="PS50887"/>
    </source>
</evidence>
<comment type="caution">
    <text evidence="2">The sequence shown here is derived from an EMBL/GenBank/DDBJ whole genome shotgun (WGS) entry which is preliminary data.</text>
</comment>
<dbReference type="InterPro" id="IPR052163">
    <property type="entry name" value="DGC-Regulatory_Protein"/>
</dbReference>
<reference evidence="2 3" key="1">
    <citation type="journal article" date="2012" name="J. Bacteriol.">
        <title>Genome Sequence of Extracellular-Protease-Producing Alishewanella jeotgali Isolated from Traditional Korean Fermented Seafood.</title>
        <authorList>
            <person name="Jung J."/>
            <person name="Chun J."/>
            <person name="Park W."/>
        </authorList>
    </citation>
    <scope>NUCLEOTIDE SEQUENCE [LARGE SCALE GENOMIC DNA]</scope>
    <source>
        <strain evidence="2 3">KCTC 22429</strain>
    </source>
</reference>
<dbReference type="PATRIC" id="fig|1129374.4.peg.2345"/>
<dbReference type="InterPro" id="IPR029016">
    <property type="entry name" value="GAF-like_dom_sf"/>
</dbReference>
<dbReference type="NCBIfam" id="TIGR00254">
    <property type="entry name" value="GGDEF"/>
    <property type="match status" value="1"/>
</dbReference>
<dbReference type="SMART" id="SM00267">
    <property type="entry name" value="GGDEF"/>
    <property type="match status" value="1"/>
</dbReference>